<dbReference type="PIRSF" id="PIRSF034285">
    <property type="entry name" value="UCP034285"/>
    <property type="match status" value="1"/>
</dbReference>
<reference evidence="2 3" key="1">
    <citation type="submission" date="2017-04" db="EMBL/GenBank/DDBJ databases">
        <authorList>
            <person name="Afonso C.L."/>
            <person name="Miller P.J."/>
            <person name="Scott M.A."/>
            <person name="Spackman E."/>
            <person name="Goraichik I."/>
            <person name="Dimitrov K.M."/>
            <person name="Suarez D.L."/>
            <person name="Swayne D.E."/>
        </authorList>
    </citation>
    <scope>NUCLEOTIDE SEQUENCE [LARGE SCALE GENOMIC DNA]</scope>
    <source>
        <strain evidence="2 3">B5P</strain>
    </source>
</reference>
<name>A0A1X7MU68_9HYPH</name>
<feature type="region of interest" description="Disordered" evidence="1">
    <location>
        <begin position="266"/>
        <end position="319"/>
    </location>
</feature>
<evidence type="ECO:0000256" key="1">
    <source>
        <dbReference type="SAM" id="MobiDB-lite"/>
    </source>
</evidence>
<evidence type="ECO:0000313" key="3">
    <source>
        <dbReference type="Proteomes" id="UP000193083"/>
    </source>
</evidence>
<organism evidence="2 3">
    <name type="scientific">Mesorhizobium australicum</name>
    <dbReference type="NCBI Taxonomy" id="536018"/>
    <lineage>
        <taxon>Bacteria</taxon>
        <taxon>Pseudomonadati</taxon>
        <taxon>Pseudomonadota</taxon>
        <taxon>Alphaproteobacteria</taxon>
        <taxon>Hyphomicrobiales</taxon>
        <taxon>Phyllobacteriaceae</taxon>
        <taxon>Mesorhizobium</taxon>
    </lineage>
</organism>
<accession>A0A1X7MU68</accession>
<dbReference type="InterPro" id="IPR027417">
    <property type="entry name" value="P-loop_NTPase"/>
</dbReference>
<protein>
    <submittedName>
        <fullName evidence="2">Protein ImuA</fullName>
    </submittedName>
</protein>
<dbReference type="AlphaFoldDB" id="A0A1X7MU68"/>
<evidence type="ECO:0000313" key="2">
    <source>
        <dbReference type="EMBL" id="SMH27576.1"/>
    </source>
</evidence>
<dbReference type="Proteomes" id="UP000193083">
    <property type="component" value="Unassembled WGS sequence"/>
</dbReference>
<gene>
    <name evidence="2" type="ORF">SAMN02982922_0566</name>
</gene>
<feature type="compositionally biased region" description="Basic and acidic residues" evidence="1">
    <location>
        <begin position="266"/>
        <end position="275"/>
    </location>
</feature>
<dbReference type="SUPFAM" id="SSF52540">
    <property type="entry name" value="P-loop containing nucleoside triphosphate hydrolases"/>
    <property type="match status" value="1"/>
</dbReference>
<dbReference type="Gene3D" id="3.40.50.300">
    <property type="entry name" value="P-loop containing nucleotide triphosphate hydrolases"/>
    <property type="match status" value="1"/>
</dbReference>
<proteinExistence type="predicted"/>
<keyword evidence="3" id="KW-1185">Reference proteome</keyword>
<dbReference type="RefSeq" id="WP_348528991.1">
    <property type="nucleotide sequence ID" value="NZ_FXBL01000004.1"/>
</dbReference>
<dbReference type="InterPro" id="IPR017026">
    <property type="entry name" value="ImuA"/>
</dbReference>
<sequence>MAKGAAAHEAVCALRREIARIEGRLAETLETPADDNDAVLARRNGAALLPRIPTGTPRFDAALGGGIPAAGLVEIHGRLTRDAGAVSGLALAFAARAAGRRPLVWIATSDMMHEAGEPYLPGISAFCGIGAGQLLVAEAARPADALWIAEEAAHLEAIGAVLLEMRGNPSVLDLTATRRLHRRALAAGRPLFLLCHGAEAQPTAAPLRLVASPAPAAPRLTLAGPLRGSIGPPAFQIFIDKNRLSPQAAFLLQWNAGRRIFEEPDHEPATTDTRHLATPPVAGQGLPSEIREGVAFRRSKKGAAPLQHAAEQYPARRRA</sequence>
<dbReference type="EMBL" id="FXBL01000004">
    <property type="protein sequence ID" value="SMH27576.1"/>
    <property type="molecule type" value="Genomic_DNA"/>
</dbReference>